<dbReference type="Proteomes" id="UP001283361">
    <property type="component" value="Unassembled WGS sequence"/>
</dbReference>
<proteinExistence type="predicted"/>
<comment type="caution">
    <text evidence="3">The sequence shown here is derived from an EMBL/GenBank/DDBJ whole genome shotgun (WGS) entry which is preliminary data.</text>
</comment>
<dbReference type="AlphaFoldDB" id="A0AAE0Y6B2"/>
<evidence type="ECO:0000256" key="1">
    <source>
        <dbReference type="SAM" id="MobiDB-lite"/>
    </source>
</evidence>
<keyword evidence="2" id="KW-0472">Membrane</keyword>
<keyword evidence="2" id="KW-1133">Transmembrane helix</keyword>
<reference evidence="3" key="1">
    <citation type="journal article" date="2023" name="G3 (Bethesda)">
        <title>A reference genome for the long-term kleptoplast-retaining sea slug Elysia crispata morphotype clarki.</title>
        <authorList>
            <person name="Eastman K.E."/>
            <person name="Pendleton A.L."/>
            <person name="Shaikh M.A."/>
            <person name="Suttiyut T."/>
            <person name="Ogas R."/>
            <person name="Tomko P."/>
            <person name="Gavelis G."/>
            <person name="Widhalm J.R."/>
            <person name="Wisecaver J.H."/>
        </authorList>
    </citation>
    <scope>NUCLEOTIDE SEQUENCE</scope>
    <source>
        <strain evidence="3">ECLA1</strain>
    </source>
</reference>
<keyword evidence="2" id="KW-0812">Transmembrane</keyword>
<protein>
    <submittedName>
        <fullName evidence="3">Uncharacterized protein</fullName>
    </submittedName>
</protein>
<gene>
    <name evidence="3" type="ORF">RRG08_003489</name>
</gene>
<keyword evidence="4" id="KW-1185">Reference proteome</keyword>
<dbReference type="EMBL" id="JAWDGP010006844">
    <property type="protein sequence ID" value="KAK3734582.1"/>
    <property type="molecule type" value="Genomic_DNA"/>
</dbReference>
<sequence length="198" mass="22864">MLYFSPLYPDLTQSQRRTHKVPLRTEEHHTFEHTPHISHPKIDQFNSKPTSAQFLTYLWALPAHPLSLEPHPSLVPNRGWEDRAGSQHPQEPEAGAKGTMDRLDRTDKNPITDCHRIGRLQKAPFLVSLFPYFLFYFYFLSYNIIGRDISVSGLRGLRARVSLCQRNMHVSRTTRDVLSRLELARHARAGIRAGDEVK</sequence>
<evidence type="ECO:0000256" key="2">
    <source>
        <dbReference type="SAM" id="Phobius"/>
    </source>
</evidence>
<evidence type="ECO:0000313" key="3">
    <source>
        <dbReference type="EMBL" id="KAK3734582.1"/>
    </source>
</evidence>
<accession>A0AAE0Y6B2</accession>
<organism evidence="3 4">
    <name type="scientific">Elysia crispata</name>
    <name type="common">lettuce slug</name>
    <dbReference type="NCBI Taxonomy" id="231223"/>
    <lineage>
        <taxon>Eukaryota</taxon>
        <taxon>Metazoa</taxon>
        <taxon>Spiralia</taxon>
        <taxon>Lophotrochozoa</taxon>
        <taxon>Mollusca</taxon>
        <taxon>Gastropoda</taxon>
        <taxon>Heterobranchia</taxon>
        <taxon>Euthyneura</taxon>
        <taxon>Panpulmonata</taxon>
        <taxon>Sacoglossa</taxon>
        <taxon>Placobranchoidea</taxon>
        <taxon>Plakobranchidae</taxon>
        <taxon>Elysia</taxon>
    </lineage>
</organism>
<name>A0AAE0Y6B2_9GAST</name>
<feature type="region of interest" description="Disordered" evidence="1">
    <location>
        <begin position="72"/>
        <end position="104"/>
    </location>
</feature>
<feature type="transmembrane region" description="Helical" evidence="2">
    <location>
        <begin position="125"/>
        <end position="145"/>
    </location>
</feature>
<evidence type="ECO:0000313" key="4">
    <source>
        <dbReference type="Proteomes" id="UP001283361"/>
    </source>
</evidence>